<gene>
    <name evidence="1" type="ORF">DI542_00755</name>
</gene>
<dbReference type="Pfam" id="PF06528">
    <property type="entry name" value="Phage_P2_GpE"/>
    <property type="match status" value="1"/>
</dbReference>
<dbReference type="EMBL" id="QFQJ01000002">
    <property type="protein sequence ID" value="PZQ93797.1"/>
    <property type="molecule type" value="Genomic_DNA"/>
</dbReference>
<sequence>MVDDVDEAIANIACIFHWPPSAYDDMDITELSKWHHHALKRHQTTV</sequence>
<comment type="caution">
    <text evidence="1">The sequence shown here is derived from an EMBL/GenBank/DDBJ whole genome shotgun (WGS) entry which is preliminary data.</text>
</comment>
<protein>
    <submittedName>
        <fullName evidence="1">GpE family phage tail protein</fullName>
    </submittedName>
</protein>
<accession>A0A2W5TDT3</accession>
<reference evidence="1 2" key="1">
    <citation type="submission" date="2017-11" db="EMBL/GenBank/DDBJ databases">
        <title>Infants hospitalized years apart are colonized by the same room-sourced microbial strains.</title>
        <authorList>
            <person name="Brooks B."/>
            <person name="Olm M.R."/>
            <person name="Firek B.A."/>
            <person name="Baker R."/>
            <person name="Thomas B.C."/>
            <person name="Morowitz M.J."/>
            <person name="Banfield J.F."/>
        </authorList>
    </citation>
    <scope>NUCLEOTIDE SEQUENCE [LARGE SCALE GENOMIC DNA]</scope>
    <source>
        <strain evidence="1">S2_003_000_R3_20</strain>
    </source>
</reference>
<proteinExistence type="predicted"/>
<name>A0A2W5TDT3_ACIJO</name>
<dbReference type="AlphaFoldDB" id="A0A2W5TDT3"/>
<organism evidence="1 2">
    <name type="scientific">Acinetobacter johnsonii</name>
    <dbReference type="NCBI Taxonomy" id="40214"/>
    <lineage>
        <taxon>Bacteria</taxon>
        <taxon>Pseudomonadati</taxon>
        <taxon>Pseudomonadota</taxon>
        <taxon>Gammaproteobacteria</taxon>
        <taxon>Moraxellales</taxon>
        <taxon>Moraxellaceae</taxon>
        <taxon>Acinetobacter</taxon>
    </lineage>
</organism>
<evidence type="ECO:0000313" key="2">
    <source>
        <dbReference type="Proteomes" id="UP000249282"/>
    </source>
</evidence>
<dbReference type="Proteomes" id="UP000249282">
    <property type="component" value="Unassembled WGS sequence"/>
</dbReference>
<evidence type="ECO:0000313" key="1">
    <source>
        <dbReference type="EMBL" id="PZQ93797.1"/>
    </source>
</evidence>
<dbReference type="InterPro" id="IPR009493">
    <property type="entry name" value="P2_GpE"/>
</dbReference>